<dbReference type="GO" id="GO:0005737">
    <property type="term" value="C:cytoplasm"/>
    <property type="evidence" value="ECO:0007669"/>
    <property type="project" value="UniProtKB-ARBA"/>
</dbReference>
<dbReference type="InterPro" id="IPR033740">
    <property type="entry name" value="Pept_M24B"/>
</dbReference>
<feature type="domain" description="Peptidase M24 C-terminal" evidence="6">
    <location>
        <begin position="532"/>
        <end position="591"/>
    </location>
</feature>
<comment type="caution">
    <text evidence="7">The sequence shown here is derived from an EMBL/GenBank/DDBJ whole genome shotgun (WGS) entry which is preliminary data.</text>
</comment>
<dbReference type="InterPro" id="IPR050422">
    <property type="entry name" value="X-Pro_aminopeptidase_P"/>
</dbReference>
<dbReference type="CDD" id="cd01085">
    <property type="entry name" value="APP"/>
    <property type="match status" value="1"/>
</dbReference>
<evidence type="ECO:0000313" key="8">
    <source>
        <dbReference type="Proteomes" id="UP000250831"/>
    </source>
</evidence>
<evidence type="ECO:0000256" key="2">
    <source>
        <dbReference type="ARBA" id="ARBA00022723"/>
    </source>
</evidence>
<evidence type="ECO:0000256" key="1">
    <source>
        <dbReference type="ARBA" id="ARBA00008766"/>
    </source>
</evidence>
<feature type="domain" description="Peptidase M24" evidence="4">
    <location>
        <begin position="317"/>
        <end position="521"/>
    </location>
</feature>
<dbReference type="RefSeq" id="WP_108636045.1">
    <property type="nucleotide sequence ID" value="NZ_DAMCKI010000064.1"/>
</dbReference>
<keyword evidence="2" id="KW-0479">Metal-binding</keyword>
<evidence type="ECO:0000313" key="7">
    <source>
        <dbReference type="EMBL" id="PUV22398.1"/>
    </source>
</evidence>
<name>A0A363NNN7_9SPHI</name>
<dbReference type="Pfam" id="PF16188">
    <property type="entry name" value="Peptidase_M24_C"/>
    <property type="match status" value="1"/>
</dbReference>
<dbReference type="InterPro" id="IPR032416">
    <property type="entry name" value="Peptidase_M24_C"/>
</dbReference>
<keyword evidence="7" id="KW-0645">Protease</keyword>
<dbReference type="Pfam" id="PF00557">
    <property type="entry name" value="Peptidase_M24"/>
    <property type="match status" value="1"/>
</dbReference>
<feature type="domain" description="Creatinase N-terminal" evidence="5">
    <location>
        <begin position="7"/>
        <end position="130"/>
    </location>
</feature>
<evidence type="ECO:0000259" key="4">
    <source>
        <dbReference type="Pfam" id="PF00557"/>
    </source>
</evidence>
<dbReference type="GO" id="GO:0046872">
    <property type="term" value="F:metal ion binding"/>
    <property type="evidence" value="ECO:0007669"/>
    <property type="project" value="UniProtKB-KW"/>
</dbReference>
<keyword evidence="3" id="KW-0378">Hydrolase</keyword>
<dbReference type="AlphaFoldDB" id="A0A363NNN7"/>
<protein>
    <submittedName>
        <fullName evidence="7">Xaa-Pro aminopeptidase</fullName>
    </submittedName>
</protein>
<evidence type="ECO:0000259" key="5">
    <source>
        <dbReference type="Pfam" id="PF01321"/>
    </source>
</evidence>
<dbReference type="Proteomes" id="UP000250831">
    <property type="component" value="Unassembled WGS sequence"/>
</dbReference>
<gene>
    <name evidence="7" type="ORF">DCO56_22875</name>
</gene>
<dbReference type="InterPro" id="IPR029149">
    <property type="entry name" value="Creatin/AminoP/Spt16_N"/>
</dbReference>
<dbReference type="InterPro" id="IPR000587">
    <property type="entry name" value="Creatinase_N"/>
</dbReference>
<keyword evidence="7" id="KW-0031">Aminopeptidase</keyword>
<evidence type="ECO:0000256" key="3">
    <source>
        <dbReference type="ARBA" id="ARBA00022801"/>
    </source>
</evidence>
<dbReference type="SUPFAM" id="SSF55920">
    <property type="entry name" value="Creatinase/aminopeptidase"/>
    <property type="match status" value="1"/>
</dbReference>
<comment type="similarity">
    <text evidence="1">Belongs to the peptidase M24B family.</text>
</comment>
<dbReference type="InterPro" id="IPR036005">
    <property type="entry name" value="Creatinase/aminopeptidase-like"/>
</dbReference>
<dbReference type="SUPFAM" id="SSF53092">
    <property type="entry name" value="Creatinase/prolidase N-terminal domain"/>
    <property type="match status" value="2"/>
</dbReference>
<dbReference type="Pfam" id="PF16189">
    <property type="entry name" value="Creatinase_N_2"/>
    <property type="match status" value="1"/>
</dbReference>
<dbReference type="FunFam" id="3.90.230.10:FF:000009">
    <property type="entry name" value="xaa-Pro aminopeptidase 2"/>
    <property type="match status" value="1"/>
</dbReference>
<dbReference type="Gene3D" id="3.90.230.10">
    <property type="entry name" value="Creatinase/methionine aminopeptidase superfamily"/>
    <property type="match status" value="1"/>
</dbReference>
<dbReference type="InterPro" id="IPR000994">
    <property type="entry name" value="Pept_M24"/>
</dbReference>
<sequence length="591" mass="65332">MKHIEKLAAIREAMKIQGIDGYIIPSSDPHISEYLPERYKCIAWASGFTGSAGTLAITQDFAGLWTDSRYFVQAVEQLEGTGFELVKLKVQAAAEYADWLGEKLNAGAKVAFDGNLASLLVAQSVKNALEPLDIQVDGHIDLLSDLWEGRPDLPREQAYLLPESTTGQSTVAKIEAVRAEMKKNRADAHLISSLDDLAWLLNIRGQDVPCNPVVLGFVLITADTATLYIEPSKLSTETIAELKGYGVEIAAYESIYQTIETLSAKAILIDPKRTCFAVFDSVPDSIKIVEKINPSTTLKAIKNKVEIENNRHTFVKDGVALTKFFKWLEENVGSEELSELSIADKLRGFREDQDGFVDVSFTTIAGYLDHGALPHYSANEKSNYTLRPKGLLLVDSGGQYKTGTTDITRVVSLGGLTQEEKEDYTLVLKGTIEGSQAIFPAGTRGYQIDAITRRPLWETLRNYGHGTGHGVGFFLNVHEGPQTFNAAAIDVAVEPGMITSIEPGLYRVGKHGIRIENLVLTRKAGSSEFGDFLDFETLTICYIATDLIEKSLLEKRHLSWLNNYNQWVFDQLSTHLSSEEKNWLAEKCKAI</sequence>
<keyword evidence="8" id="KW-1185">Reference proteome</keyword>
<organism evidence="7 8">
    <name type="scientific">Sphingobacterium athyrii</name>
    <dbReference type="NCBI Taxonomy" id="2152717"/>
    <lineage>
        <taxon>Bacteria</taxon>
        <taxon>Pseudomonadati</taxon>
        <taxon>Bacteroidota</taxon>
        <taxon>Sphingobacteriia</taxon>
        <taxon>Sphingobacteriales</taxon>
        <taxon>Sphingobacteriaceae</taxon>
        <taxon>Sphingobacterium</taxon>
    </lineage>
</organism>
<dbReference type="GO" id="GO:0070006">
    <property type="term" value="F:metalloaminopeptidase activity"/>
    <property type="evidence" value="ECO:0007669"/>
    <property type="project" value="InterPro"/>
</dbReference>
<dbReference type="PANTHER" id="PTHR43763:SF6">
    <property type="entry name" value="XAA-PRO AMINOPEPTIDASE 1"/>
    <property type="match status" value="1"/>
</dbReference>
<dbReference type="Gene3D" id="3.40.350.10">
    <property type="entry name" value="Creatinase/prolidase N-terminal domain"/>
    <property type="match status" value="2"/>
</dbReference>
<dbReference type="EMBL" id="QCXX01000007">
    <property type="protein sequence ID" value="PUV22398.1"/>
    <property type="molecule type" value="Genomic_DNA"/>
</dbReference>
<dbReference type="Pfam" id="PF01321">
    <property type="entry name" value="Creatinase_N"/>
    <property type="match status" value="1"/>
</dbReference>
<dbReference type="PANTHER" id="PTHR43763">
    <property type="entry name" value="XAA-PRO AMINOPEPTIDASE 1"/>
    <property type="match status" value="1"/>
</dbReference>
<accession>A0A363NNN7</accession>
<evidence type="ECO:0000259" key="6">
    <source>
        <dbReference type="Pfam" id="PF16188"/>
    </source>
</evidence>
<proteinExistence type="inferred from homology"/>
<reference evidence="7 8" key="1">
    <citation type="submission" date="2018-04" db="EMBL/GenBank/DDBJ databases">
        <title>Sphingobacterium sp. M46 Genome.</title>
        <authorList>
            <person name="Cheng J."/>
            <person name="Li Y."/>
        </authorList>
    </citation>
    <scope>NUCLEOTIDE SEQUENCE [LARGE SCALE GENOMIC DNA]</scope>
    <source>
        <strain evidence="7 8">M46</strain>
    </source>
</reference>
<dbReference type="OrthoDB" id="9806388at2"/>